<dbReference type="Pfam" id="PF08282">
    <property type="entry name" value="Hydrolase_3"/>
    <property type="match status" value="1"/>
</dbReference>
<name>W4NC90_9BIFI</name>
<keyword evidence="2" id="KW-1185">Reference proteome</keyword>
<dbReference type="SFLD" id="SFLDS00003">
    <property type="entry name" value="Haloacid_Dehalogenase"/>
    <property type="match status" value="1"/>
</dbReference>
<dbReference type="NCBIfam" id="TIGR00099">
    <property type="entry name" value="Cof-subfamily"/>
    <property type="match status" value="1"/>
</dbReference>
<protein>
    <submittedName>
        <fullName evidence="1">Hydrolase</fullName>
    </submittedName>
</protein>
<dbReference type="InterPro" id="IPR023214">
    <property type="entry name" value="HAD_sf"/>
</dbReference>
<dbReference type="SFLD" id="SFLDG01140">
    <property type="entry name" value="C2.B:_Phosphomannomutase_and_P"/>
    <property type="match status" value="1"/>
</dbReference>
<gene>
    <name evidence="1" type="ORF">BMOU_0102</name>
</gene>
<dbReference type="PANTHER" id="PTHR10000:SF25">
    <property type="entry name" value="PHOSPHATASE YKRA-RELATED"/>
    <property type="match status" value="1"/>
</dbReference>
<organism evidence="1 2">
    <name type="scientific">Bifidobacterium moukalabense DSM 27321</name>
    <dbReference type="NCBI Taxonomy" id="1435051"/>
    <lineage>
        <taxon>Bacteria</taxon>
        <taxon>Bacillati</taxon>
        <taxon>Actinomycetota</taxon>
        <taxon>Actinomycetes</taxon>
        <taxon>Bifidobacteriales</taxon>
        <taxon>Bifidobacteriaceae</taxon>
        <taxon>Bifidobacterium</taxon>
    </lineage>
</organism>
<dbReference type="eggNOG" id="COG0561">
    <property type="taxonomic scope" value="Bacteria"/>
</dbReference>
<dbReference type="NCBIfam" id="TIGR01484">
    <property type="entry name" value="HAD-SF-IIB"/>
    <property type="match status" value="1"/>
</dbReference>
<dbReference type="Gene3D" id="3.40.50.1000">
    <property type="entry name" value="HAD superfamily/HAD-like"/>
    <property type="match status" value="1"/>
</dbReference>
<sequence length="269" mass="29888">MAWLLRTSRRRFFDIDGTLTSFVTHVVPQSTIDALHALQDKGVKIFICSGRAPSYMGVVLDTIPVTFDGIVGLNGQYCVDNTGLSYRHPLDQTDVERITMWLDEHTNVIANYAESDHGYFNRVDEAMRQTWRSLGKTAPKVDICDPHTRIADHPTFQISPYVDKTVEAEITGICDNVRGVRWHPDFTDLIPADGGKAKGMQVMLEHYGWNRMNAIAFGDGGNDVDMLKYAGIGVAMGNATEEPKAVADYITDNVDDAGIANALHHFEIL</sequence>
<dbReference type="SUPFAM" id="SSF56784">
    <property type="entry name" value="HAD-like"/>
    <property type="match status" value="1"/>
</dbReference>
<dbReference type="EMBL" id="AZMV01000001">
    <property type="protein sequence ID" value="ETY72096.1"/>
    <property type="molecule type" value="Genomic_DNA"/>
</dbReference>
<proteinExistence type="predicted"/>
<dbReference type="Proteomes" id="UP000019155">
    <property type="component" value="Unassembled WGS sequence"/>
</dbReference>
<dbReference type="STRING" id="1435051.BMOU_0102"/>
<dbReference type="PATRIC" id="fig|1435051.3.peg.98"/>
<dbReference type="GO" id="GO:0000287">
    <property type="term" value="F:magnesium ion binding"/>
    <property type="evidence" value="ECO:0007669"/>
    <property type="project" value="TreeGrafter"/>
</dbReference>
<dbReference type="InterPro" id="IPR000150">
    <property type="entry name" value="Cof"/>
</dbReference>
<dbReference type="Gene3D" id="3.30.1240.10">
    <property type="match status" value="1"/>
</dbReference>
<keyword evidence="1" id="KW-0378">Hydrolase</keyword>
<dbReference type="InterPro" id="IPR036412">
    <property type="entry name" value="HAD-like_sf"/>
</dbReference>
<evidence type="ECO:0000313" key="2">
    <source>
        <dbReference type="Proteomes" id="UP000019155"/>
    </source>
</evidence>
<reference evidence="1 2" key="1">
    <citation type="journal article" date="2014" name="Genome Announc.">
        <title>The Genome Sequence of Bifidobacterium moukalabense DSM 27321 Highlights the Close Phylogenetic Relatedness with the Bifidobacterium dentium Taxon.</title>
        <authorList>
            <person name="Lugli G.A."/>
            <person name="Duranti S."/>
            <person name="Milani C."/>
            <person name="Turroni F."/>
            <person name="Viappiani A."/>
            <person name="Mangifesta M."/>
            <person name="van Sinderen D."/>
            <person name="Ventura M."/>
        </authorList>
    </citation>
    <scope>NUCLEOTIDE SEQUENCE [LARGE SCALE GENOMIC DNA]</scope>
    <source>
        <strain evidence="1 2">DSM 27321</strain>
    </source>
</reference>
<evidence type="ECO:0000313" key="1">
    <source>
        <dbReference type="EMBL" id="ETY72096.1"/>
    </source>
</evidence>
<dbReference type="AlphaFoldDB" id="W4NC90"/>
<dbReference type="GO" id="GO:0005829">
    <property type="term" value="C:cytosol"/>
    <property type="evidence" value="ECO:0007669"/>
    <property type="project" value="TreeGrafter"/>
</dbReference>
<dbReference type="InterPro" id="IPR006379">
    <property type="entry name" value="HAD-SF_hydro_IIB"/>
</dbReference>
<accession>W4NC90</accession>
<dbReference type="PANTHER" id="PTHR10000">
    <property type="entry name" value="PHOSPHOSERINE PHOSPHATASE"/>
    <property type="match status" value="1"/>
</dbReference>
<comment type="caution">
    <text evidence="1">The sequence shown here is derived from an EMBL/GenBank/DDBJ whole genome shotgun (WGS) entry which is preliminary data.</text>
</comment>
<dbReference type="GO" id="GO:0016791">
    <property type="term" value="F:phosphatase activity"/>
    <property type="evidence" value="ECO:0007669"/>
    <property type="project" value="UniProtKB-ARBA"/>
</dbReference>
<dbReference type="PROSITE" id="PS01229">
    <property type="entry name" value="COF_2"/>
    <property type="match status" value="1"/>
</dbReference>